<dbReference type="InterPro" id="IPR011333">
    <property type="entry name" value="SKP1/BTB/POZ_sf"/>
</dbReference>
<evidence type="ECO:0000313" key="2">
    <source>
        <dbReference type="EMBL" id="CAG2223498.1"/>
    </source>
</evidence>
<dbReference type="AlphaFoldDB" id="A0A8S3SV74"/>
<keyword evidence="3" id="KW-1185">Reference proteome</keyword>
<sequence length="172" mass="19874">MCDVTFQVGSDKSSIKAHKYMLASASPVFYSMFEGPLAEKGDVEIADIASEHFTECLKLIVESDNLNCDEGIIFQRMVQWAKLRCGEQNKPTTDESVRNSLGDLLHLIRFPCMEPRFFTEEVSSTNILTFEEKVKIYEHFNLKWNDIFISKRRLGEIIHVVRCKVDTDSFFF</sequence>
<dbReference type="InterPro" id="IPR000210">
    <property type="entry name" value="BTB/POZ_dom"/>
</dbReference>
<comment type="caution">
    <text evidence="2">The sequence shown here is derived from an EMBL/GenBank/DDBJ whole genome shotgun (WGS) entry which is preliminary data.</text>
</comment>
<dbReference type="Proteomes" id="UP000683360">
    <property type="component" value="Unassembled WGS sequence"/>
</dbReference>
<dbReference type="Gene3D" id="3.30.710.10">
    <property type="entry name" value="Potassium Channel Kv1.1, Chain A"/>
    <property type="match status" value="1"/>
</dbReference>
<dbReference type="OrthoDB" id="9979965at2759"/>
<name>A0A8S3SV74_MYTED</name>
<protein>
    <recommendedName>
        <fullName evidence="1">BTB domain-containing protein</fullName>
    </recommendedName>
</protein>
<dbReference type="EMBL" id="CAJPWZ010001789">
    <property type="protein sequence ID" value="CAG2223498.1"/>
    <property type="molecule type" value="Genomic_DNA"/>
</dbReference>
<accession>A0A8S3SV74</accession>
<gene>
    <name evidence="2" type="ORF">MEDL_36765</name>
</gene>
<feature type="domain" description="BTB" evidence="1">
    <location>
        <begin position="2"/>
        <end position="60"/>
    </location>
</feature>
<reference evidence="2" key="1">
    <citation type="submission" date="2021-03" db="EMBL/GenBank/DDBJ databases">
        <authorList>
            <person name="Bekaert M."/>
        </authorList>
    </citation>
    <scope>NUCLEOTIDE SEQUENCE</scope>
</reference>
<dbReference type="PROSITE" id="PS50097">
    <property type="entry name" value="BTB"/>
    <property type="match status" value="1"/>
</dbReference>
<evidence type="ECO:0000259" key="1">
    <source>
        <dbReference type="PROSITE" id="PS50097"/>
    </source>
</evidence>
<dbReference type="SUPFAM" id="SSF54695">
    <property type="entry name" value="POZ domain"/>
    <property type="match status" value="1"/>
</dbReference>
<dbReference type="Pfam" id="PF00651">
    <property type="entry name" value="BTB"/>
    <property type="match status" value="1"/>
</dbReference>
<organism evidence="2 3">
    <name type="scientific">Mytilus edulis</name>
    <name type="common">Blue mussel</name>
    <dbReference type="NCBI Taxonomy" id="6550"/>
    <lineage>
        <taxon>Eukaryota</taxon>
        <taxon>Metazoa</taxon>
        <taxon>Spiralia</taxon>
        <taxon>Lophotrochozoa</taxon>
        <taxon>Mollusca</taxon>
        <taxon>Bivalvia</taxon>
        <taxon>Autobranchia</taxon>
        <taxon>Pteriomorphia</taxon>
        <taxon>Mytilida</taxon>
        <taxon>Mytiloidea</taxon>
        <taxon>Mytilidae</taxon>
        <taxon>Mytilinae</taxon>
        <taxon>Mytilus</taxon>
    </lineage>
</organism>
<dbReference type="PANTHER" id="PTHR45774">
    <property type="entry name" value="BTB/POZ DOMAIN-CONTAINING"/>
    <property type="match status" value="1"/>
</dbReference>
<proteinExistence type="predicted"/>
<evidence type="ECO:0000313" key="3">
    <source>
        <dbReference type="Proteomes" id="UP000683360"/>
    </source>
</evidence>
<dbReference type="PANTHER" id="PTHR45774:SF3">
    <property type="entry name" value="BTB (POZ) DOMAIN-CONTAINING 2B-RELATED"/>
    <property type="match status" value="1"/>
</dbReference>